<sequence length="137" mass="15740">MGSALSACTSRNNTGASGFPEITQRVFDRQPNWIVPPTRCHQRDNHHPARYRTPTPYPKQDRKRLQDGPDKSLTTHYNTGKAMVMERPAVRRIQDAARLPRKPTLRSPPTPHSPHPQSPITITWDVAPRRNRFERFG</sequence>
<feature type="compositionally biased region" description="Polar residues" evidence="1">
    <location>
        <begin position="1"/>
        <end position="16"/>
    </location>
</feature>
<protein>
    <submittedName>
        <fullName evidence="2">D7d68b24-58d7-417d-b453-a070ceaddc99</fullName>
    </submittedName>
</protein>
<gene>
    <name evidence="2" type="ORF">TT172_LOCUS6907</name>
</gene>
<evidence type="ECO:0000313" key="2">
    <source>
        <dbReference type="EMBL" id="SPQ24488.1"/>
    </source>
</evidence>
<organism evidence="2 3">
    <name type="scientific">Thermothielavioides terrestris</name>
    <dbReference type="NCBI Taxonomy" id="2587410"/>
    <lineage>
        <taxon>Eukaryota</taxon>
        <taxon>Fungi</taxon>
        <taxon>Dikarya</taxon>
        <taxon>Ascomycota</taxon>
        <taxon>Pezizomycotina</taxon>
        <taxon>Sordariomycetes</taxon>
        <taxon>Sordariomycetidae</taxon>
        <taxon>Sordariales</taxon>
        <taxon>Chaetomiaceae</taxon>
        <taxon>Thermothielavioides</taxon>
    </lineage>
</organism>
<dbReference type="Proteomes" id="UP000289323">
    <property type="component" value="Unassembled WGS sequence"/>
</dbReference>
<name>A0A3S4B8A9_9PEZI</name>
<accession>A0A3S4B8A9</accession>
<feature type="region of interest" description="Disordered" evidence="1">
    <location>
        <begin position="1"/>
        <end position="122"/>
    </location>
</feature>
<reference evidence="2 3" key="1">
    <citation type="submission" date="2018-04" db="EMBL/GenBank/DDBJ databases">
        <authorList>
            <person name="Huttner S."/>
            <person name="Dainat J."/>
        </authorList>
    </citation>
    <scope>NUCLEOTIDE SEQUENCE [LARGE SCALE GENOMIC DNA]</scope>
</reference>
<feature type="compositionally biased region" description="Pro residues" evidence="1">
    <location>
        <begin position="106"/>
        <end position="117"/>
    </location>
</feature>
<evidence type="ECO:0000313" key="3">
    <source>
        <dbReference type="Proteomes" id="UP000289323"/>
    </source>
</evidence>
<feature type="compositionally biased region" description="Basic and acidic residues" evidence="1">
    <location>
        <begin position="59"/>
        <end position="70"/>
    </location>
</feature>
<dbReference type="AlphaFoldDB" id="A0A3S4B8A9"/>
<evidence type="ECO:0000256" key="1">
    <source>
        <dbReference type="SAM" id="MobiDB-lite"/>
    </source>
</evidence>
<proteinExistence type="predicted"/>
<dbReference type="EMBL" id="OUUZ01000013">
    <property type="protein sequence ID" value="SPQ24488.1"/>
    <property type="molecule type" value="Genomic_DNA"/>
</dbReference>